<dbReference type="Pfam" id="PF11611">
    <property type="entry name" value="DUF4352"/>
    <property type="match status" value="1"/>
</dbReference>
<keyword evidence="3" id="KW-0812">Transmembrane</keyword>
<keyword evidence="1" id="KW-0732">Signal</keyword>
<feature type="region of interest" description="Disordered" evidence="2">
    <location>
        <begin position="127"/>
        <end position="153"/>
    </location>
</feature>
<feature type="compositionally biased region" description="Pro residues" evidence="2">
    <location>
        <begin position="1"/>
        <end position="22"/>
    </location>
</feature>
<dbReference type="Gene3D" id="2.60.40.1240">
    <property type="match status" value="1"/>
</dbReference>
<comment type="caution">
    <text evidence="5">The sequence shown here is derived from an EMBL/GenBank/DDBJ whole genome shotgun (WGS) entry which is preliminary data.</text>
</comment>
<evidence type="ECO:0000313" key="6">
    <source>
        <dbReference type="Proteomes" id="UP001589783"/>
    </source>
</evidence>
<feature type="compositionally biased region" description="Low complexity" evidence="2">
    <location>
        <begin position="56"/>
        <end position="65"/>
    </location>
</feature>
<evidence type="ECO:0000313" key="5">
    <source>
        <dbReference type="EMBL" id="MFC0316155.1"/>
    </source>
</evidence>
<protein>
    <submittedName>
        <fullName evidence="5">DUF4352 domain-containing protein</fullName>
    </submittedName>
</protein>
<feature type="domain" description="DUF4352" evidence="4">
    <location>
        <begin position="79"/>
        <end position="203"/>
    </location>
</feature>
<keyword evidence="3" id="KW-1133">Transmembrane helix</keyword>
<evidence type="ECO:0000256" key="3">
    <source>
        <dbReference type="SAM" id="Phobius"/>
    </source>
</evidence>
<feature type="compositionally biased region" description="Polar residues" evidence="2">
    <location>
        <begin position="127"/>
        <end position="138"/>
    </location>
</feature>
<sequence>MTTAPPPGTPPPGYYAPPPPPPPEKKSRKWLWILLGIVALIVIVAVATSGGETANDSTDSSSSTSGDAGKGNDKGKTAGLNTAVRDGKFEFTVTGVESGLSEVGDNPYLTEKAQGQFVVVSLTVSNTSDKPQSFSPSEQKLKDSQGRTFESDSSAQIALGDTDIAVWDSINPGNSVNVKLVFDMPKGATAQSLELHDSMFSDGVTVNLT</sequence>
<keyword evidence="6" id="KW-1185">Reference proteome</keyword>
<accession>A0ABV6HBC4</accession>
<feature type="region of interest" description="Disordered" evidence="2">
    <location>
        <begin position="51"/>
        <end position="81"/>
    </location>
</feature>
<feature type="transmembrane region" description="Helical" evidence="3">
    <location>
        <begin position="30"/>
        <end position="51"/>
    </location>
</feature>
<proteinExistence type="predicted"/>
<feature type="region of interest" description="Disordered" evidence="2">
    <location>
        <begin position="1"/>
        <end position="26"/>
    </location>
</feature>
<evidence type="ECO:0000259" key="4">
    <source>
        <dbReference type="Pfam" id="PF11611"/>
    </source>
</evidence>
<evidence type="ECO:0000256" key="1">
    <source>
        <dbReference type="ARBA" id="ARBA00022729"/>
    </source>
</evidence>
<dbReference type="InterPro" id="IPR029051">
    <property type="entry name" value="DUF4352"/>
</dbReference>
<name>A0ABV6HBC4_9ACTN</name>
<reference evidence="5 6" key="1">
    <citation type="submission" date="2024-09" db="EMBL/GenBank/DDBJ databases">
        <authorList>
            <person name="Sun Q."/>
            <person name="Mori K."/>
        </authorList>
    </citation>
    <scope>NUCLEOTIDE SEQUENCE [LARGE SCALE GENOMIC DNA]</scope>
    <source>
        <strain evidence="5 6">CCM 7957</strain>
    </source>
</reference>
<dbReference type="Proteomes" id="UP001589783">
    <property type="component" value="Unassembled WGS sequence"/>
</dbReference>
<keyword evidence="3" id="KW-0472">Membrane</keyword>
<evidence type="ECO:0000256" key="2">
    <source>
        <dbReference type="SAM" id="MobiDB-lite"/>
    </source>
</evidence>
<organism evidence="5 6">
    <name type="scientific">Gordonia phosphorivorans</name>
    <dbReference type="NCBI Taxonomy" id="1056982"/>
    <lineage>
        <taxon>Bacteria</taxon>
        <taxon>Bacillati</taxon>
        <taxon>Actinomycetota</taxon>
        <taxon>Actinomycetes</taxon>
        <taxon>Mycobacteriales</taxon>
        <taxon>Gordoniaceae</taxon>
        <taxon>Gordonia</taxon>
    </lineage>
</organism>
<dbReference type="InterPro" id="IPR029050">
    <property type="entry name" value="Immunoprotect_excell_Ig-like"/>
</dbReference>
<dbReference type="RefSeq" id="WP_382365568.1">
    <property type="nucleotide sequence ID" value="NZ_JBHLWV010000027.1"/>
</dbReference>
<gene>
    <name evidence="5" type="ORF">ACFFJD_14995</name>
</gene>
<dbReference type="EMBL" id="JBHLWV010000027">
    <property type="protein sequence ID" value="MFC0316155.1"/>
    <property type="molecule type" value="Genomic_DNA"/>
</dbReference>